<dbReference type="Pfam" id="PF04290">
    <property type="entry name" value="DctQ"/>
    <property type="match status" value="1"/>
</dbReference>
<feature type="transmembrane region" description="Helical" evidence="7">
    <location>
        <begin position="90"/>
        <end position="109"/>
    </location>
</feature>
<feature type="transmembrane region" description="Helical" evidence="7">
    <location>
        <begin position="47"/>
        <end position="69"/>
    </location>
</feature>
<sequence>MLNLIDEIWGKVLGVLMGIAAVYVGLIMVAIVYASAFRFLGLTYTPYTFPFIEYGFIFVLFLGSPWLVRNRGHVYIELLTAALNDFYRKILSRFICLIAGIVCSVWAWYTWLLFIERYEDIMAFDELRAQFDIPLWISTIPFPI</sequence>
<evidence type="ECO:0000313" key="9">
    <source>
        <dbReference type="EMBL" id="SVA86452.1"/>
    </source>
</evidence>
<feature type="non-terminal residue" evidence="9">
    <location>
        <position position="144"/>
    </location>
</feature>
<evidence type="ECO:0000256" key="1">
    <source>
        <dbReference type="ARBA" id="ARBA00004651"/>
    </source>
</evidence>
<dbReference type="InterPro" id="IPR055348">
    <property type="entry name" value="DctQ"/>
</dbReference>
<proteinExistence type="predicted"/>
<keyword evidence="5 7" id="KW-1133">Transmembrane helix</keyword>
<keyword evidence="2" id="KW-0813">Transport</keyword>
<evidence type="ECO:0000256" key="7">
    <source>
        <dbReference type="SAM" id="Phobius"/>
    </source>
</evidence>
<evidence type="ECO:0000256" key="4">
    <source>
        <dbReference type="ARBA" id="ARBA00022692"/>
    </source>
</evidence>
<evidence type="ECO:0000256" key="5">
    <source>
        <dbReference type="ARBA" id="ARBA00022989"/>
    </source>
</evidence>
<evidence type="ECO:0000256" key="3">
    <source>
        <dbReference type="ARBA" id="ARBA00022475"/>
    </source>
</evidence>
<dbReference type="GO" id="GO:0005886">
    <property type="term" value="C:plasma membrane"/>
    <property type="evidence" value="ECO:0007669"/>
    <property type="project" value="UniProtKB-SubCell"/>
</dbReference>
<evidence type="ECO:0000256" key="6">
    <source>
        <dbReference type="ARBA" id="ARBA00023136"/>
    </source>
</evidence>
<keyword evidence="3" id="KW-1003">Cell membrane</keyword>
<protein>
    <recommendedName>
        <fullName evidence="8">Tripartite ATP-independent periplasmic transporters DctQ component domain-containing protein</fullName>
    </recommendedName>
</protein>
<organism evidence="9">
    <name type="scientific">marine metagenome</name>
    <dbReference type="NCBI Taxonomy" id="408172"/>
    <lineage>
        <taxon>unclassified sequences</taxon>
        <taxon>metagenomes</taxon>
        <taxon>ecological metagenomes</taxon>
    </lineage>
</organism>
<evidence type="ECO:0000259" key="8">
    <source>
        <dbReference type="Pfam" id="PF04290"/>
    </source>
</evidence>
<keyword evidence="6 7" id="KW-0472">Membrane</keyword>
<comment type="subcellular location">
    <subcellularLocation>
        <location evidence="1">Cell membrane</location>
        <topology evidence="1">Multi-pass membrane protein</topology>
    </subcellularLocation>
</comment>
<accession>A0A381ZC70</accession>
<feature type="transmembrane region" description="Helical" evidence="7">
    <location>
        <begin position="12"/>
        <end position="35"/>
    </location>
</feature>
<feature type="domain" description="Tripartite ATP-independent periplasmic transporters DctQ component" evidence="8">
    <location>
        <begin position="27"/>
        <end position="144"/>
    </location>
</feature>
<keyword evidence="4 7" id="KW-0812">Transmembrane</keyword>
<reference evidence="9" key="1">
    <citation type="submission" date="2018-05" db="EMBL/GenBank/DDBJ databases">
        <authorList>
            <person name="Lanie J.A."/>
            <person name="Ng W.-L."/>
            <person name="Kazmierczak K.M."/>
            <person name="Andrzejewski T.M."/>
            <person name="Davidsen T.M."/>
            <person name="Wayne K.J."/>
            <person name="Tettelin H."/>
            <person name="Glass J.I."/>
            <person name="Rusch D."/>
            <person name="Podicherti R."/>
            <person name="Tsui H.-C.T."/>
            <person name="Winkler M.E."/>
        </authorList>
    </citation>
    <scope>NUCLEOTIDE SEQUENCE</scope>
</reference>
<gene>
    <name evidence="9" type="ORF">METZ01_LOCUS139306</name>
</gene>
<evidence type="ECO:0000256" key="2">
    <source>
        <dbReference type="ARBA" id="ARBA00022448"/>
    </source>
</evidence>
<name>A0A381ZC70_9ZZZZ</name>
<dbReference type="EMBL" id="UINC01020633">
    <property type="protein sequence ID" value="SVA86452.1"/>
    <property type="molecule type" value="Genomic_DNA"/>
</dbReference>
<dbReference type="AlphaFoldDB" id="A0A381ZC70"/>